<evidence type="ECO:0000313" key="1">
    <source>
        <dbReference type="EMBL" id="MFC4540829.1"/>
    </source>
</evidence>
<dbReference type="AlphaFoldDB" id="A0ABD5PJU7"/>
<organism evidence="1 2">
    <name type="scientific">Halosolutus amylolyticus</name>
    <dbReference type="NCBI Taxonomy" id="2932267"/>
    <lineage>
        <taxon>Archaea</taxon>
        <taxon>Methanobacteriati</taxon>
        <taxon>Methanobacteriota</taxon>
        <taxon>Stenosarchaea group</taxon>
        <taxon>Halobacteria</taxon>
        <taxon>Halobacteriales</taxon>
        <taxon>Natrialbaceae</taxon>
        <taxon>Halosolutus</taxon>
    </lineage>
</organism>
<dbReference type="RefSeq" id="WP_250138989.1">
    <property type="nucleotide sequence ID" value="NZ_JALIQP010000001.1"/>
</dbReference>
<name>A0ABD5PJU7_9EURY</name>
<gene>
    <name evidence="1" type="ORF">ACFO5R_02660</name>
</gene>
<sequence length="159" mass="18928">MKTESTISMTKSSDPLHRIGVYKTLEQVPDHSRLYNSATAFEGRDVWAEYVEHELSNPAQTVQYETELVEESWKEHMRQRGRHPALARPDDVESWFTGLIDRMQTKRAYNPYWVRLEDFYTYLLWHTEYPHSHHPPRMAAVQGGVTREVWEYKVSEWSI</sequence>
<proteinExistence type="predicted"/>
<comment type="caution">
    <text evidence="1">The sequence shown here is derived from an EMBL/GenBank/DDBJ whole genome shotgun (WGS) entry which is preliminary data.</text>
</comment>
<reference evidence="1 2" key="1">
    <citation type="journal article" date="2019" name="Int. J. Syst. Evol. Microbiol.">
        <title>The Global Catalogue of Microorganisms (GCM) 10K type strain sequencing project: providing services to taxonomists for standard genome sequencing and annotation.</title>
        <authorList>
            <consortium name="The Broad Institute Genomics Platform"/>
            <consortium name="The Broad Institute Genome Sequencing Center for Infectious Disease"/>
            <person name="Wu L."/>
            <person name="Ma J."/>
        </authorList>
    </citation>
    <scope>NUCLEOTIDE SEQUENCE [LARGE SCALE GENOMIC DNA]</scope>
    <source>
        <strain evidence="1 2">WLHS5</strain>
    </source>
</reference>
<accession>A0ABD5PJU7</accession>
<protein>
    <submittedName>
        <fullName evidence="1">Uncharacterized protein</fullName>
    </submittedName>
</protein>
<evidence type="ECO:0000313" key="2">
    <source>
        <dbReference type="Proteomes" id="UP001595898"/>
    </source>
</evidence>
<keyword evidence="2" id="KW-1185">Reference proteome</keyword>
<dbReference type="Proteomes" id="UP001595898">
    <property type="component" value="Unassembled WGS sequence"/>
</dbReference>
<dbReference type="EMBL" id="JBHSFA010000002">
    <property type="protein sequence ID" value="MFC4540829.1"/>
    <property type="molecule type" value="Genomic_DNA"/>
</dbReference>